<dbReference type="NCBIfam" id="TIGR01528">
    <property type="entry name" value="NMN_trans_PnuC"/>
    <property type="match status" value="1"/>
</dbReference>
<feature type="transmembrane region" description="Helical" evidence="8">
    <location>
        <begin position="33"/>
        <end position="50"/>
    </location>
</feature>
<organism evidence="9 10">
    <name type="scientific">Planktothrix tepida PCC 9214</name>
    <dbReference type="NCBI Taxonomy" id="671072"/>
    <lineage>
        <taxon>Bacteria</taxon>
        <taxon>Bacillati</taxon>
        <taxon>Cyanobacteriota</taxon>
        <taxon>Cyanophyceae</taxon>
        <taxon>Oscillatoriophycideae</taxon>
        <taxon>Oscillatoriales</taxon>
        <taxon>Microcoleaceae</taxon>
        <taxon>Planktothrix</taxon>
    </lineage>
</organism>
<evidence type="ECO:0000256" key="8">
    <source>
        <dbReference type="SAM" id="Phobius"/>
    </source>
</evidence>
<feature type="transmembrane region" description="Helical" evidence="8">
    <location>
        <begin position="80"/>
        <end position="98"/>
    </location>
</feature>
<dbReference type="GO" id="GO:0005886">
    <property type="term" value="C:plasma membrane"/>
    <property type="evidence" value="ECO:0007669"/>
    <property type="project" value="UniProtKB-SubCell"/>
</dbReference>
<keyword evidence="5 8" id="KW-0812">Transmembrane</keyword>
<name>A0A1J1LQ07_9CYAN</name>
<evidence type="ECO:0000256" key="3">
    <source>
        <dbReference type="ARBA" id="ARBA00022448"/>
    </source>
</evidence>
<dbReference type="PANTHER" id="PTHR36122">
    <property type="entry name" value="NICOTINAMIDE RIBOSIDE TRANSPORTER PNUC"/>
    <property type="match status" value="1"/>
</dbReference>
<keyword evidence="7 8" id="KW-0472">Membrane</keyword>
<proteinExistence type="inferred from homology"/>
<evidence type="ECO:0000313" key="9">
    <source>
        <dbReference type="EMBL" id="CUR34661.1"/>
    </source>
</evidence>
<evidence type="ECO:0000256" key="5">
    <source>
        <dbReference type="ARBA" id="ARBA00022692"/>
    </source>
</evidence>
<comment type="similarity">
    <text evidence="2">Belongs to the nicotinamide ribonucleoside (NR) uptake permease (TC 4.B.1) family.</text>
</comment>
<feature type="transmembrane region" description="Helical" evidence="8">
    <location>
        <begin position="118"/>
        <end position="138"/>
    </location>
</feature>
<dbReference type="GO" id="GO:0034257">
    <property type="term" value="F:nicotinamide riboside transmembrane transporter activity"/>
    <property type="evidence" value="ECO:0007669"/>
    <property type="project" value="InterPro"/>
</dbReference>
<dbReference type="PANTHER" id="PTHR36122:SF2">
    <property type="entry name" value="NICOTINAMIDE RIBOSIDE TRANSPORTER PNUC"/>
    <property type="match status" value="1"/>
</dbReference>
<feature type="transmembrane region" description="Helical" evidence="8">
    <location>
        <begin position="194"/>
        <end position="212"/>
    </location>
</feature>
<evidence type="ECO:0000256" key="7">
    <source>
        <dbReference type="ARBA" id="ARBA00023136"/>
    </source>
</evidence>
<keyword evidence="6 8" id="KW-1133">Transmembrane helix</keyword>
<feature type="transmembrane region" description="Helical" evidence="8">
    <location>
        <begin position="7"/>
        <end position="27"/>
    </location>
</feature>
<evidence type="ECO:0000256" key="4">
    <source>
        <dbReference type="ARBA" id="ARBA00022475"/>
    </source>
</evidence>
<sequence length="220" mass="24440">MNKNGIMLVFAVIGTVLILILPLQPIWSVQLSLLEAVAVVTSAWSVGLLARNNPLGWWIGLVGVVTYAIIFYQVKLYADVGIQIFYLITSIQGILIWLKGGEHQTEKPISHLPKSQFIVSAIAFIPSVWGLRTVLIAIQGAAPFWDALTTVGSAIAQLYLMERYVESWYLWIAVDVIYVPLYASRGLYLTSGLYAVFLGMAISGLYHFKALYKQQSQSKI</sequence>
<accession>A0A1J1LQ07</accession>
<dbReference type="OrthoDB" id="9791248at2"/>
<dbReference type="Proteomes" id="UP000184315">
    <property type="component" value="Unassembled WGS sequence"/>
</dbReference>
<dbReference type="Pfam" id="PF04973">
    <property type="entry name" value="NMN_transporter"/>
    <property type="match status" value="1"/>
</dbReference>
<protein>
    <submittedName>
        <fullName evidence="9">Putative transporter</fullName>
    </submittedName>
</protein>
<keyword evidence="3" id="KW-0813">Transport</keyword>
<keyword evidence="4" id="KW-1003">Cell membrane</keyword>
<keyword evidence="10" id="KW-1185">Reference proteome</keyword>
<evidence type="ECO:0000256" key="1">
    <source>
        <dbReference type="ARBA" id="ARBA00004651"/>
    </source>
</evidence>
<evidence type="ECO:0000256" key="2">
    <source>
        <dbReference type="ARBA" id="ARBA00006669"/>
    </source>
</evidence>
<evidence type="ECO:0000256" key="6">
    <source>
        <dbReference type="ARBA" id="ARBA00022989"/>
    </source>
</evidence>
<feature type="transmembrane region" description="Helical" evidence="8">
    <location>
        <begin position="55"/>
        <end position="74"/>
    </location>
</feature>
<reference evidence="10" key="1">
    <citation type="submission" date="2015-10" db="EMBL/GenBank/DDBJ databases">
        <authorList>
            <person name="Regsiter A."/>
            <person name="william w."/>
        </authorList>
    </citation>
    <scope>NUCLEOTIDE SEQUENCE [LARGE SCALE GENOMIC DNA]</scope>
</reference>
<gene>
    <name evidence="9" type="ORF">PL9214650100</name>
</gene>
<dbReference type="STRING" id="671072.PL9214650100"/>
<dbReference type="RefSeq" id="WP_083580153.1">
    <property type="nucleotide sequence ID" value="NZ_LN889813.1"/>
</dbReference>
<dbReference type="EMBL" id="CZDF01000172">
    <property type="protein sequence ID" value="CUR34661.1"/>
    <property type="molecule type" value="Genomic_DNA"/>
</dbReference>
<comment type="subcellular location">
    <subcellularLocation>
        <location evidence="1">Cell membrane</location>
        <topology evidence="1">Multi-pass membrane protein</topology>
    </subcellularLocation>
</comment>
<evidence type="ECO:0000313" key="10">
    <source>
        <dbReference type="Proteomes" id="UP000184315"/>
    </source>
</evidence>
<dbReference type="InterPro" id="IPR006419">
    <property type="entry name" value="NMN_transpt_PnuC"/>
</dbReference>
<dbReference type="AlphaFoldDB" id="A0A1J1LQ07"/>